<dbReference type="InParanoid" id="A0A1S0TES5"/>
<organism evidence="2">
    <name type="scientific">Loa loa</name>
    <name type="common">Eye worm</name>
    <name type="synonym">Filaria loa</name>
    <dbReference type="NCBI Taxonomy" id="7209"/>
    <lineage>
        <taxon>Eukaryota</taxon>
        <taxon>Metazoa</taxon>
        <taxon>Ecdysozoa</taxon>
        <taxon>Nematoda</taxon>
        <taxon>Chromadorea</taxon>
        <taxon>Rhabditida</taxon>
        <taxon>Spirurina</taxon>
        <taxon>Spiruromorpha</taxon>
        <taxon>Filarioidea</taxon>
        <taxon>Onchocercidae</taxon>
        <taxon>Loa</taxon>
    </lineage>
</organism>
<feature type="region of interest" description="Disordered" evidence="1">
    <location>
        <begin position="1"/>
        <end position="32"/>
    </location>
</feature>
<evidence type="ECO:0000313" key="2">
    <source>
        <dbReference type="EMBL" id="EFO12372.1"/>
    </source>
</evidence>
<dbReference type="AlphaFoldDB" id="A0A1S0TES5"/>
<gene>
    <name evidence="2" type="ORF">LOAG_16161</name>
</gene>
<protein>
    <submittedName>
        <fullName evidence="2">Uncharacterized protein</fullName>
    </submittedName>
</protein>
<dbReference type="KEGG" id="loa:LOAG_16161"/>
<accession>A0A1S0TES5</accession>
<dbReference type="EMBL" id="JH716504">
    <property type="protein sequence ID" value="EFO12372.1"/>
    <property type="molecule type" value="Genomic_DNA"/>
</dbReference>
<sequence length="137" mass="16148">MTENLDNINDEANKLTKTNAKTKTESVSATDDTDMTQIIDDKLIDIQEKEEKKETIKIDEIKNATKFTKDLKEELAKVSPKSVKKDDDKMVLKKPIEKNCQKIETKKMKRMKKDDDKRQKLYENFFRKHTFYIDEIG</sequence>
<name>A0A1S0TES5_LOALO</name>
<proteinExistence type="predicted"/>
<reference evidence="2" key="1">
    <citation type="submission" date="2012-04" db="EMBL/GenBank/DDBJ databases">
        <title>The Genome Sequence of Loa loa.</title>
        <authorList>
            <consortium name="The Broad Institute Genome Sequencing Platform"/>
            <consortium name="Broad Institute Genome Sequencing Center for Infectious Disease"/>
            <person name="Nutman T.B."/>
            <person name="Fink D.L."/>
            <person name="Russ C."/>
            <person name="Young S."/>
            <person name="Zeng Q."/>
            <person name="Gargeya S."/>
            <person name="Alvarado L."/>
            <person name="Berlin A."/>
            <person name="Chapman S.B."/>
            <person name="Chen Z."/>
            <person name="Freedman E."/>
            <person name="Gellesch M."/>
            <person name="Goldberg J."/>
            <person name="Griggs A."/>
            <person name="Gujja S."/>
            <person name="Heilman E.R."/>
            <person name="Heiman D."/>
            <person name="Howarth C."/>
            <person name="Mehta T."/>
            <person name="Neiman D."/>
            <person name="Pearson M."/>
            <person name="Roberts A."/>
            <person name="Saif S."/>
            <person name="Shea T."/>
            <person name="Shenoy N."/>
            <person name="Sisk P."/>
            <person name="Stolte C."/>
            <person name="Sykes S."/>
            <person name="White J."/>
            <person name="Yandava C."/>
            <person name="Haas B."/>
            <person name="Henn M.R."/>
            <person name="Nusbaum C."/>
            <person name="Birren B."/>
        </authorList>
    </citation>
    <scope>NUCLEOTIDE SEQUENCE [LARGE SCALE GENOMIC DNA]</scope>
</reference>
<dbReference type="GeneID" id="9953658"/>
<dbReference type="CTD" id="9953658"/>
<evidence type="ECO:0000256" key="1">
    <source>
        <dbReference type="SAM" id="MobiDB-lite"/>
    </source>
</evidence>
<dbReference type="RefSeq" id="XP_003151697.1">
    <property type="nucleotide sequence ID" value="XM_003151649.1"/>
</dbReference>